<feature type="transmembrane region" description="Helical" evidence="1">
    <location>
        <begin position="151"/>
        <end position="173"/>
    </location>
</feature>
<evidence type="ECO:0000256" key="1">
    <source>
        <dbReference type="SAM" id="Phobius"/>
    </source>
</evidence>
<name>A0ABS8C9M1_9BURK</name>
<keyword evidence="1" id="KW-1133">Transmembrane helix</keyword>
<keyword evidence="1" id="KW-0812">Transmembrane</keyword>
<organism evidence="3 4">
    <name type="scientific">Mesopusillimonas faecipullorum</name>
    <dbReference type="NCBI Taxonomy" id="2755040"/>
    <lineage>
        <taxon>Bacteria</taxon>
        <taxon>Pseudomonadati</taxon>
        <taxon>Pseudomonadota</taxon>
        <taxon>Betaproteobacteria</taxon>
        <taxon>Burkholderiales</taxon>
        <taxon>Alcaligenaceae</taxon>
        <taxon>Mesopusillimonas</taxon>
    </lineage>
</organism>
<keyword evidence="1" id="KW-0472">Membrane</keyword>
<dbReference type="Pfam" id="PF09335">
    <property type="entry name" value="VTT_dom"/>
    <property type="match status" value="1"/>
</dbReference>
<dbReference type="RefSeq" id="WP_226952922.1">
    <property type="nucleotide sequence ID" value="NZ_JACDXW010000001.1"/>
</dbReference>
<feature type="domain" description="VTT" evidence="2">
    <location>
        <begin position="55"/>
        <end position="166"/>
    </location>
</feature>
<evidence type="ECO:0000259" key="2">
    <source>
        <dbReference type="Pfam" id="PF09335"/>
    </source>
</evidence>
<dbReference type="Proteomes" id="UP000776983">
    <property type="component" value="Unassembled WGS sequence"/>
</dbReference>
<dbReference type="InterPro" id="IPR051311">
    <property type="entry name" value="DedA_domain"/>
</dbReference>
<dbReference type="InterPro" id="IPR032816">
    <property type="entry name" value="VTT_dom"/>
</dbReference>
<feature type="transmembrane region" description="Helical" evidence="1">
    <location>
        <begin position="56"/>
        <end position="77"/>
    </location>
</feature>
<dbReference type="EMBL" id="JACDXW010000001">
    <property type="protein sequence ID" value="MCB5362698.1"/>
    <property type="molecule type" value="Genomic_DNA"/>
</dbReference>
<proteinExistence type="predicted"/>
<accession>A0ABS8C9M1</accession>
<evidence type="ECO:0000313" key="4">
    <source>
        <dbReference type="Proteomes" id="UP000776983"/>
    </source>
</evidence>
<sequence length="186" mass="20396">MEAWLMSSINWLLVTLALPKVGLSAIFVVSLVSATILPLGSEPAVFGYLTLAPHMFWPAVLVATLGNTLGGVISYFTGMAAEKGYERWLENHEHTSIEDRRRKSAGRWHGQISAWLRRLGAPALLLSWLPVVGDPLCVVAGWLRLPFWPSVFFMAVGKFLRYALMTAALLWLFPDVAISGAGGAMQ</sequence>
<gene>
    <name evidence="3" type="ORF">H0484_02875</name>
</gene>
<comment type="caution">
    <text evidence="3">The sequence shown here is derived from an EMBL/GenBank/DDBJ whole genome shotgun (WGS) entry which is preliminary data.</text>
</comment>
<reference evidence="3 4" key="1">
    <citation type="submission" date="2020-07" db="EMBL/GenBank/DDBJ databases">
        <title>Pusillimonas sp. nov., isolated from poultry manure in Taiwan.</title>
        <authorList>
            <person name="Lin S.-Y."/>
            <person name="Tang Y.-S."/>
            <person name="Young C.-C."/>
        </authorList>
    </citation>
    <scope>NUCLEOTIDE SEQUENCE [LARGE SCALE GENOMIC DNA]</scope>
    <source>
        <strain evidence="3 4">CC-YST705</strain>
    </source>
</reference>
<evidence type="ECO:0000313" key="3">
    <source>
        <dbReference type="EMBL" id="MCB5362698.1"/>
    </source>
</evidence>
<feature type="transmembrane region" description="Helical" evidence="1">
    <location>
        <begin position="123"/>
        <end position="145"/>
    </location>
</feature>
<dbReference type="PANTHER" id="PTHR42709:SF4">
    <property type="entry name" value="INNER MEMBRANE PROTEIN YQAA"/>
    <property type="match status" value="1"/>
</dbReference>
<feature type="transmembrane region" description="Helical" evidence="1">
    <location>
        <begin position="12"/>
        <end position="36"/>
    </location>
</feature>
<protein>
    <submittedName>
        <fullName evidence="3">DedA family protein</fullName>
    </submittedName>
</protein>
<keyword evidence="4" id="KW-1185">Reference proteome</keyword>
<dbReference type="PANTHER" id="PTHR42709">
    <property type="entry name" value="ALKALINE PHOSPHATASE LIKE PROTEIN"/>
    <property type="match status" value="1"/>
</dbReference>